<name>A0AAV0D0K2_9ASTE</name>
<dbReference type="Proteomes" id="UP001152523">
    <property type="component" value="Unassembled WGS sequence"/>
</dbReference>
<dbReference type="EMBL" id="CAMAPF010000056">
    <property type="protein sequence ID" value="CAH9086606.1"/>
    <property type="molecule type" value="Genomic_DNA"/>
</dbReference>
<keyword evidence="2" id="KW-1185">Reference proteome</keyword>
<evidence type="ECO:0000313" key="1">
    <source>
        <dbReference type="EMBL" id="CAH9086606.1"/>
    </source>
</evidence>
<gene>
    <name evidence="1" type="ORF">CEPIT_LOCUS9861</name>
</gene>
<protein>
    <submittedName>
        <fullName evidence="1">Uncharacterized protein</fullName>
    </submittedName>
</protein>
<comment type="caution">
    <text evidence="1">The sequence shown here is derived from an EMBL/GenBank/DDBJ whole genome shotgun (WGS) entry which is preliminary data.</text>
</comment>
<accession>A0AAV0D0K2</accession>
<sequence>MVDSDQDVLERIKHIVGGHFTGGIGGVTQMLTPVSMNFGGNCSRRSIRHS</sequence>
<dbReference type="AlphaFoldDB" id="A0AAV0D0K2"/>
<organism evidence="1 2">
    <name type="scientific">Cuscuta epithymum</name>
    <dbReference type="NCBI Taxonomy" id="186058"/>
    <lineage>
        <taxon>Eukaryota</taxon>
        <taxon>Viridiplantae</taxon>
        <taxon>Streptophyta</taxon>
        <taxon>Embryophyta</taxon>
        <taxon>Tracheophyta</taxon>
        <taxon>Spermatophyta</taxon>
        <taxon>Magnoliopsida</taxon>
        <taxon>eudicotyledons</taxon>
        <taxon>Gunneridae</taxon>
        <taxon>Pentapetalae</taxon>
        <taxon>asterids</taxon>
        <taxon>lamiids</taxon>
        <taxon>Solanales</taxon>
        <taxon>Convolvulaceae</taxon>
        <taxon>Cuscuteae</taxon>
        <taxon>Cuscuta</taxon>
        <taxon>Cuscuta subgen. Cuscuta</taxon>
    </lineage>
</organism>
<evidence type="ECO:0000313" key="2">
    <source>
        <dbReference type="Proteomes" id="UP001152523"/>
    </source>
</evidence>
<proteinExistence type="predicted"/>
<reference evidence="1" key="1">
    <citation type="submission" date="2022-07" db="EMBL/GenBank/DDBJ databases">
        <authorList>
            <person name="Macas J."/>
            <person name="Novak P."/>
            <person name="Neumann P."/>
        </authorList>
    </citation>
    <scope>NUCLEOTIDE SEQUENCE</scope>
</reference>